<proteinExistence type="predicted"/>
<evidence type="ECO:0000313" key="2">
    <source>
        <dbReference type="Proteomes" id="UP000323300"/>
    </source>
</evidence>
<reference evidence="1 2" key="1">
    <citation type="submission" date="2016-10" db="EMBL/GenBank/DDBJ databases">
        <authorList>
            <person name="Varghese N."/>
            <person name="Submissions S."/>
        </authorList>
    </citation>
    <scope>NUCLEOTIDE SEQUENCE [LARGE SCALE GENOMIC DNA]</scope>
    <source>
        <strain evidence="1 2">DSM 21822</strain>
    </source>
</reference>
<dbReference type="EMBL" id="FOSL01000004">
    <property type="protein sequence ID" value="SFK29595.1"/>
    <property type="molecule type" value="Genomic_DNA"/>
</dbReference>
<organism evidence="1 2">
    <name type="scientific">Neomesorhizobium albiziae</name>
    <dbReference type="NCBI Taxonomy" id="335020"/>
    <lineage>
        <taxon>Bacteria</taxon>
        <taxon>Pseudomonadati</taxon>
        <taxon>Pseudomonadota</taxon>
        <taxon>Alphaproteobacteria</taxon>
        <taxon>Hyphomicrobiales</taxon>
        <taxon>Phyllobacteriaceae</taxon>
        <taxon>Neomesorhizobium</taxon>
    </lineage>
</organism>
<accession>A0A1I3YCR5</accession>
<protein>
    <submittedName>
        <fullName evidence="1">Uncharacterized protein</fullName>
    </submittedName>
</protein>
<dbReference type="NCBIfam" id="NF047331">
    <property type="entry name" value="phage_HTJ"/>
    <property type="match status" value="1"/>
</dbReference>
<gene>
    <name evidence="1" type="ORF">SAMN04488498_104347</name>
</gene>
<dbReference type="RefSeq" id="WP_149760011.1">
    <property type="nucleotide sequence ID" value="NZ_BSPE01000007.1"/>
</dbReference>
<dbReference type="OrthoDB" id="7581025at2"/>
<evidence type="ECO:0000313" key="1">
    <source>
        <dbReference type="EMBL" id="SFK29595.1"/>
    </source>
</evidence>
<dbReference type="Proteomes" id="UP000323300">
    <property type="component" value="Unassembled WGS sequence"/>
</dbReference>
<name>A0A1I3YCR5_9HYPH</name>
<dbReference type="AlphaFoldDB" id="A0A1I3YCR5"/>
<keyword evidence="2" id="KW-1185">Reference proteome</keyword>
<sequence length="65" mass="7253">MAWTQSDLDRIEAAIASGTRRVRFQTHEVEYQSTGDMLKARDVIKAEIDASARPGVSFAEYEGGY</sequence>